<feature type="repeat" description="PPR" evidence="2">
    <location>
        <begin position="194"/>
        <end position="228"/>
    </location>
</feature>
<keyword evidence="4" id="KW-1185">Reference proteome</keyword>
<dbReference type="PROSITE" id="PS51375">
    <property type="entry name" value="PPR"/>
    <property type="match status" value="3"/>
</dbReference>
<evidence type="ECO:0000256" key="1">
    <source>
        <dbReference type="ARBA" id="ARBA00022737"/>
    </source>
</evidence>
<dbReference type="Gene3D" id="1.25.40.10">
    <property type="entry name" value="Tetratricopeptide repeat domain"/>
    <property type="match status" value="2"/>
</dbReference>
<dbReference type="Pfam" id="PF13041">
    <property type="entry name" value="PPR_2"/>
    <property type="match status" value="1"/>
</dbReference>
<sequence>MDLASSTARALEGPELIREAKRAGDWGQVLTALEDILRQSQGPDTACCLAERPDAVSYNAAITACARARRWPLALRLFAGMPRAAVARDVVSHNAVIDACKIGANWRLALVYWSHMSEDSFPRSTNAYNACISACKASSQWQWALWLFHDMRRARLQPTKITHSASMSACLQEGEWQVALLLFGLTRCTNAKRDTLAFNVAIHACSHSGRWQLSLALLQELRGSALRADQISFSTTMAAAHPDGRWDVALSLLLSMRAGGGVPNEVNRAGALKCFKRHGRWQLAVLAALPFAHGKEGVVARTGAISAMQLHGVWEQALSATCSAQAGSTRPDGIMMTAAISTMKGMWQRARGLLHGCGSARLKSIAAHNAALATFEARGWCHALQLALAARCAGLGLDSASFDSLMATCGHDGGDDGTCSWDQVLLLYSSMADARVSPGQRAMDAALQAAPCPELLAALPRLALRPSAAKALICAAPCSGVGRVAEVNCQSLRFTQSSISARFHSGQWLEAKIRALLRGSEDPEDPWFMLTVVKYGDRLLCMSNRRLYCLQSYQARAQSRDGFWDGMVLARIFEWPNFSEGPEVFEEFIQQLNNARGCRLEDVTLREGGSSNDPNARNTKTARAASIAMSCWHHAVGKSAGRRGVLTCPCDEWMPTVQRTDCSLFLFLSDPTVAEDHLMSILGVGHAGHVPCEEGFFRFPQLPTSSGCACTFRACTYTGCTLPRGSPYTAPVEVYRPFNGRGAHCSRWLQGLLSRCQCNREQFHVLTNAEC</sequence>
<feature type="repeat" description="PPR" evidence="2">
    <location>
        <begin position="124"/>
        <end position="158"/>
    </location>
</feature>
<dbReference type="OrthoDB" id="185373at2759"/>
<reference evidence="3" key="1">
    <citation type="submission" date="2021-02" db="EMBL/GenBank/DDBJ databases">
        <authorList>
            <person name="Dougan E. K."/>
            <person name="Rhodes N."/>
            <person name="Thang M."/>
            <person name="Chan C."/>
        </authorList>
    </citation>
    <scope>NUCLEOTIDE SEQUENCE</scope>
</reference>
<gene>
    <name evidence="3" type="primary">EMB2654</name>
    <name evidence="3" type="ORF">SNEC2469_LOCUS6225</name>
</gene>
<organism evidence="3 4">
    <name type="scientific">Symbiodinium necroappetens</name>
    <dbReference type="NCBI Taxonomy" id="1628268"/>
    <lineage>
        <taxon>Eukaryota</taxon>
        <taxon>Sar</taxon>
        <taxon>Alveolata</taxon>
        <taxon>Dinophyceae</taxon>
        <taxon>Suessiales</taxon>
        <taxon>Symbiodiniaceae</taxon>
        <taxon>Symbiodinium</taxon>
    </lineage>
</organism>
<feature type="repeat" description="PPR" evidence="2">
    <location>
        <begin position="54"/>
        <end position="88"/>
    </location>
</feature>
<dbReference type="InterPro" id="IPR011990">
    <property type="entry name" value="TPR-like_helical_dom_sf"/>
</dbReference>
<dbReference type="Pfam" id="PF01535">
    <property type="entry name" value="PPR"/>
    <property type="match status" value="1"/>
</dbReference>
<dbReference type="EMBL" id="CAJNJA010011030">
    <property type="protein sequence ID" value="CAE7265632.1"/>
    <property type="molecule type" value="Genomic_DNA"/>
</dbReference>
<accession>A0A812ME09</accession>
<proteinExistence type="predicted"/>
<dbReference type="Proteomes" id="UP000601435">
    <property type="component" value="Unassembled WGS sequence"/>
</dbReference>
<name>A0A812ME09_9DINO</name>
<protein>
    <submittedName>
        <fullName evidence="3">EMB2654 protein</fullName>
    </submittedName>
</protein>
<dbReference type="Pfam" id="PF13812">
    <property type="entry name" value="PPR_3"/>
    <property type="match status" value="1"/>
</dbReference>
<evidence type="ECO:0000256" key="2">
    <source>
        <dbReference type="PROSITE-ProRule" id="PRU00708"/>
    </source>
</evidence>
<evidence type="ECO:0000313" key="4">
    <source>
        <dbReference type="Proteomes" id="UP000601435"/>
    </source>
</evidence>
<comment type="caution">
    <text evidence="3">The sequence shown here is derived from an EMBL/GenBank/DDBJ whole genome shotgun (WGS) entry which is preliminary data.</text>
</comment>
<evidence type="ECO:0000313" key="3">
    <source>
        <dbReference type="EMBL" id="CAE7265632.1"/>
    </source>
</evidence>
<keyword evidence="1" id="KW-0677">Repeat</keyword>
<dbReference type="AlphaFoldDB" id="A0A812ME09"/>
<dbReference type="InterPro" id="IPR002885">
    <property type="entry name" value="PPR_rpt"/>
</dbReference>
<dbReference type="PANTHER" id="PTHR47447">
    <property type="entry name" value="OS03G0856100 PROTEIN"/>
    <property type="match status" value="1"/>
</dbReference>
<dbReference type="PANTHER" id="PTHR47447:SF17">
    <property type="entry name" value="OS12G0638900 PROTEIN"/>
    <property type="match status" value="1"/>
</dbReference>